<feature type="transmembrane region" description="Helical" evidence="1">
    <location>
        <begin position="12"/>
        <end position="34"/>
    </location>
</feature>
<reference evidence="2 3" key="1">
    <citation type="submission" date="2019-03" db="EMBL/GenBank/DDBJ databases">
        <title>Draft genome of Brevundimonas sp. a heavy metal resistant soil bacteria.</title>
        <authorList>
            <person name="Soto J."/>
        </authorList>
    </citation>
    <scope>NUCLEOTIDE SEQUENCE [LARGE SCALE GENOMIC DNA]</scope>
    <source>
        <strain evidence="2 3">B-10</strain>
    </source>
</reference>
<keyword evidence="3" id="KW-1185">Reference proteome</keyword>
<keyword evidence="1" id="KW-0472">Membrane</keyword>
<dbReference type="AlphaFoldDB" id="A0A4Y9RYY3"/>
<name>A0A4Y9RYY3_9CAUL</name>
<accession>A0A4Y9RYY3</accession>
<feature type="transmembrane region" description="Helical" evidence="1">
    <location>
        <begin position="134"/>
        <end position="152"/>
    </location>
</feature>
<protein>
    <submittedName>
        <fullName evidence="2">DUF2243 domain-containing protein</fullName>
    </submittedName>
</protein>
<proteinExistence type="predicted"/>
<feature type="transmembrane region" description="Helical" evidence="1">
    <location>
        <begin position="59"/>
        <end position="79"/>
    </location>
</feature>
<dbReference type="Proteomes" id="UP000298216">
    <property type="component" value="Unassembled WGS sequence"/>
</dbReference>
<organism evidence="2 3">
    <name type="scientific">Brevundimonas intermedia</name>
    <dbReference type="NCBI Taxonomy" id="74315"/>
    <lineage>
        <taxon>Bacteria</taxon>
        <taxon>Pseudomonadati</taxon>
        <taxon>Pseudomonadota</taxon>
        <taxon>Alphaproteobacteria</taxon>
        <taxon>Caulobacterales</taxon>
        <taxon>Caulobacteraceae</taxon>
        <taxon>Brevundimonas</taxon>
    </lineage>
</organism>
<feature type="transmembrane region" description="Helical" evidence="1">
    <location>
        <begin position="91"/>
        <end position="114"/>
    </location>
</feature>
<sequence length="263" mass="28334">MSEGSHLSAPFGAAVVLGFALSGFFDGVLLHQILQWHHLLSLVQADAVFSIRAQILADGLFHAFMYVVALAGLILLWRARQELAAPNGSRRLWSGVLVGFGAWNVLDVGLFHWVLGIHRVRLDVPNPIAWDTGWLIGLGLAPIALGLVLAVGRTRLFPSHIYSLLALLVLLSGAGLWNLRTPPPGADTLVIFATTKEVLPAVAALDARLVQMDASGTVAVLRLSDDTAPWKLYRHGALLVQNTGPAGCLNWSKRSPSDATRRL</sequence>
<keyword evidence="1" id="KW-0812">Transmembrane</keyword>
<dbReference type="RefSeq" id="WP_135193620.1">
    <property type="nucleotide sequence ID" value="NZ_SPVH01000002.1"/>
</dbReference>
<dbReference type="Pfam" id="PF10002">
    <property type="entry name" value="DUF2243"/>
    <property type="match status" value="1"/>
</dbReference>
<evidence type="ECO:0000313" key="3">
    <source>
        <dbReference type="Proteomes" id="UP000298216"/>
    </source>
</evidence>
<dbReference type="EMBL" id="SPVH01000002">
    <property type="protein sequence ID" value="TFW14232.1"/>
    <property type="molecule type" value="Genomic_DNA"/>
</dbReference>
<dbReference type="OrthoDB" id="5190099at2"/>
<gene>
    <name evidence="2" type="ORF">EGY25_03265</name>
</gene>
<evidence type="ECO:0000313" key="2">
    <source>
        <dbReference type="EMBL" id="TFW14232.1"/>
    </source>
</evidence>
<comment type="caution">
    <text evidence="2">The sequence shown here is derived from an EMBL/GenBank/DDBJ whole genome shotgun (WGS) entry which is preliminary data.</text>
</comment>
<evidence type="ECO:0000256" key="1">
    <source>
        <dbReference type="SAM" id="Phobius"/>
    </source>
</evidence>
<keyword evidence="1" id="KW-1133">Transmembrane helix</keyword>
<dbReference type="InterPro" id="IPR018719">
    <property type="entry name" value="DUF2243_membrane"/>
</dbReference>
<feature type="transmembrane region" description="Helical" evidence="1">
    <location>
        <begin position="161"/>
        <end position="179"/>
    </location>
</feature>